<dbReference type="PROSITE" id="PS51352">
    <property type="entry name" value="THIOREDOXIN_2"/>
    <property type="match status" value="1"/>
</dbReference>
<dbReference type="InterPro" id="IPR013766">
    <property type="entry name" value="Thioredoxin_domain"/>
</dbReference>
<gene>
    <name evidence="2" type="ORF">DPN68_11765</name>
</gene>
<dbReference type="PROSITE" id="PS51257">
    <property type="entry name" value="PROKAR_LIPOPROTEIN"/>
    <property type="match status" value="1"/>
</dbReference>
<keyword evidence="3" id="KW-1185">Reference proteome</keyword>
<evidence type="ECO:0000259" key="1">
    <source>
        <dbReference type="PROSITE" id="PS51352"/>
    </source>
</evidence>
<dbReference type="AlphaFoldDB" id="A0A365NZ86"/>
<dbReference type="Pfam" id="PF13905">
    <property type="entry name" value="Thioredoxin_8"/>
    <property type="match status" value="1"/>
</dbReference>
<name>A0A365NZ86_9FLAO</name>
<protein>
    <recommendedName>
        <fullName evidence="1">Thioredoxin domain-containing protein</fullName>
    </recommendedName>
</protein>
<proteinExistence type="predicted"/>
<dbReference type="InterPro" id="IPR036249">
    <property type="entry name" value="Thioredoxin-like_sf"/>
</dbReference>
<evidence type="ECO:0000313" key="2">
    <source>
        <dbReference type="EMBL" id="RBA27547.1"/>
    </source>
</evidence>
<organism evidence="2 3">
    <name type="scientific">Flavobacterium tibetense</name>
    <dbReference type="NCBI Taxonomy" id="2233533"/>
    <lineage>
        <taxon>Bacteria</taxon>
        <taxon>Pseudomonadati</taxon>
        <taxon>Bacteroidota</taxon>
        <taxon>Flavobacteriia</taxon>
        <taxon>Flavobacteriales</taxon>
        <taxon>Flavobacteriaceae</taxon>
        <taxon>Flavobacterium</taxon>
    </lineage>
</organism>
<accession>A0A365NZ86</accession>
<dbReference type="RefSeq" id="WP_113989840.1">
    <property type="nucleotide sequence ID" value="NZ_QLST01000017.1"/>
</dbReference>
<dbReference type="Gene3D" id="3.40.30.10">
    <property type="entry name" value="Glutaredoxin"/>
    <property type="match status" value="1"/>
</dbReference>
<dbReference type="EMBL" id="QLST01000017">
    <property type="protein sequence ID" value="RBA27547.1"/>
    <property type="molecule type" value="Genomic_DNA"/>
</dbReference>
<reference evidence="2 3" key="1">
    <citation type="submission" date="2018-06" db="EMBL/GenBank/DDBJ databases">
        <title>Flavobacterium tibetense sp. nov., isolated from a wetland YonghuCo on Tibetan Plateau.</title>
        <authorList>
            <person name="Xing P."/>
            <person name="Phurbu D."/>
            <person name="Lu H."/>
        </authorList>
    </citation>
    <scope>NUCLEOTIDE SEQUENCE [LARGE SCALE GENOMIC DNA]</scope>
    <source>
        <strain evidence="2 3">YH5</strain>
    </source>
</reference>
<evidence type="ECO:0000313" key="3">
    <source>
        <dbReference type="Proteomes" id="UP000253319"/>
    </source>
</evidence>
<sequence>MLKNYLLYLLPLSIVTLSTLSSCKKVFEEDNYVAYFGGEIVNPQNNFILFLKDNEVIDTIFLDSKNRFLHKFDSLAPGLYTFKHLPEYQYVYFDKNDSLMVRLNTQNFDSSIAFCGRGDEKNNYLIETFLKNEKDRSYLYEILDKDVDLFTKKIDSSYQLRQKEYKKYKAEIQWSEAFDKVAQADLHCNYFYKKELYPYVHQYRTGEKIRKSLPKDFYSYRKTIDFNNADLTNFSPFIKFVNAMLNNITYAKNDGVYNEMSLENNIHKLNIADTLIGNTQTKNVILNNIAYMYLLEDQNMFNNKKFIDRYLELSTDKKQQEEVSKISNAIQNLKAGNVIPTIQLITPNNEVVAIKSLTKNKETIVFFWTSHAESHLKAVHQKVIELEKEFPNLNFVAVNINDTNENWIKTLKKHNLENLIPMATQLKATDFEAIKRDWVITKVHRAMILNPDGTIKNAFVNLFDMNFKNHLK</sequence>
<feature type="domain" description="Thioredoxin" evidence="1">
    <location>
        <begin position="333"/>
        <end position="472"/>
    </location>
</feature>
<dbReference type="OrthoDB" id="1146847at2"/>
<dbReference type="SUPFAM" id="SSF52833">
    <property type="entry name" value="Thioredoxin-like"/>
    <property type="match status" value="1"/>
</dbReference>
<comment type="caution">
    <text evidence="2">The sequence shown here is derived from an EMBL/GenBank/DDBJ whole genome shotgun (WGS) entry which is preliminary data.</text>
</comment>
<dbReference type="InterPro" id="IPR012336">
    <property type="entry name" value="Thioredoxin-like_fold"/>
</dbReference>
<dbReference type="Proteomes" id="UP000253319">
    <property type="component" value="Unassembled WGS sequence"/>
</dbReference>